<comment type="caution">
    <text evidence="1">The sequence shown here is derived from an EMBL/GenBank/DDBJ whole genome shotgun (WGS) entry which is preliminary data.</text>
</comment>
<proteinExistence type="predicted"/>
<dbReference type="Proteomes" id="UP000658514">
    <property type="component" value="Unassembled WGS sequence"/>
</dbReference>
<sequence length="91" mass="10471">MPKPGYKTITVPDWIIDEIKRQPDYQGNQAATLGRLIKDAVAARSGDLESPELITGRILNHLPHWDRNKSWELALTILSWLQESERSDYEL</sequence>
<dbReference type="RefSeq" id="WP_190551757.1">
    <property type="nucleotide sequence ID" value="NZ_CAWPNO010000003.1"/>
</dbReference>
<organism evidence="1 2">
    <name type="scientific">Calothrix parietina FACHB-288</name>
    <dbReference type="NCBI Taxonomy" id="2692896"/>
    <lineage>
        <taxon>Bacteria</taxon>
        <taxon>Bacillati</taxon>
        <taxon>Cyanobacteriota</taxon>
        <taxon>Cyanophyceae</taxon>
        <taxon>Nostocales</taxon>
        <taxon>Calotrichaceae</taxon>
        <taxon>Calothrix</taxon>
    </lineage>
</organism>
<evidence type="ECO:0000313" key="1">
    <source>
        <dbReference type="EMBL" id="MBD2200624.1"/>
    </source>
</evidence>
<evidence type="ECO:0000313" key="2">
    <source>
        <dbReference type="Proteomes" id="UP000658514"/>
    </source>
</evidence>
<name>A0ABR8ALW6_9CYAN</name>
<protein>
    <submittedName>
        <fullName evidence="1">Uncharacterized protein</fullName>
    </submittedName>
</protein>
<dbReference type="EMBL" id="JACJQH010000100">
    <property type="protein sequence ID" value="MBD2200624.1"/>
    <property type="molecule type" value="Genomic_DNA"/>
</dbReference>
<reference evidence="1 2" key="1">
    <citation type="journal article" date="2020" name="ISME J.">
        <title>Comparative genomics reveals insights into cyanobacterial evolution and habitat adaptation.</title>
        <authorList>
            <person name="Chen M.Y."/>
            <person name="Teng W.K."/>
            <person name="Zhao L."/>
            <person name="Hu C.X."/>
            <person name="Zhou Y.K."/>
            <person name="Han B.P."/>
            <person name="Song L.R."/>
            <person name="Shu W.S."/>
        </authorList>
    </citation>
    <scope>NUCLEOTIDE SEQUENCE [LARGE SCALE GENOMIC DNA]</scope>
    <source>
        <strain evidence="1 2">FACHB-288</strain>
    </source>
</reference>
<keyword evidence="2" id="KW-1185">Reference proteome</keyword>
<gene>
    <name evidence="1" type="ORF">H6G24_35135</name>
</gene>
<accession>A0ABR8ALW6</accession>